<dbReference type="PATRIC" id="fig|2209.70.peg.3660"/>
<dbReference type="RefSeq" id="WP_011033959.1">
    <property type="nucleotide sequence ID" value="NZ_CP117032.1"/>
</dbReference>
<name>A0A0F8HQM4_METMZ</name>
<accession>A0A0F8HQM4</accession>
<comment type="caution">
    <text evidence="3">The sequence shown here is derived from an EMBL/GenBank/DDBJ whole genome shotgun (WGS) entry which is preliminary data.</text>
</comment>
<dbReference type="Proteomes" id="UP000034817">
    <property type="component" value="Unassembled WGS sequence"/>
</dbReference>
<protein>
    <submittedName>
        <fullName evidence="3">Uncharacterized protein</fullName>
    </submittedName>
</protein>
<evidence type="ECO:0000313" key="5">
    <source>
        <dbReference type="Proteomes" id="UP000034817"/>
    </source>
</evidence>
<evidence type="ECO:0000313" key="3">
    <source>
        <dbReference type="EMBL" id="KKG79011.1"/>
    </source>
</evidence>
<feature type="coiled-coil region" evidence="1">
    <location>
        <begin position="12"/>
        <end position="39"/>
    </location>
</feature>
<proteinExistence type="predicted"/>
<reference evidence="4 5" key="1">
    <citation type="journal article" date="2015" name="ISME J.">
        <title>Genomic and phenotypic differentiation among Methanosarcina mazei populations from Columbia River sediment.</title>
        <authorList>
            <person name="Youngblut N.D."/>
            <person name="Wirth J.S."/>
            <person name="Henriksen J.R."/>
            <person name="Smith M."/>
            <person name="Simon H."/>
            <person name="Metcalf W.W."/>
            <person name="Whitaker R.J."/>
        </authorList>
    </citation>
    <scope>NUCLEOTIDE SEQUENCE [LARGE SCALE GENOMIC DNA]</scope>
    <source>
        <strain evidence="2 4">3.F.T.2.1</strain>
        <strain evidence="3 5">3.H.A.2.4</strain>
    </source>
</reference>
<evidence type="ECO:0000313" key="2">
    <source>
        <dbReference type="EMBL" id="KKG65539.1"/>
    </source>
</evidence>
<dbReference type="AlphaFoldDB" id="A0A0F8HQM4"/>
<dbReference type="EMBL" id="JJPL01000068">
    <property type="protein sequence ID" value="KKG65539.1"/>
    <property type="molecule type" value="Genomic_DNA"/>
</dbReference>
<dbReference type="Proteomes" id="UP000034424">
    <property type="component" value="Unassembled WGS sequence"/>
</dbReference>
<gene>
    <name evidence="3" type="ORF">DU55_18055</name>
    <name evidence="2" type="ORF">DU67_16690</name>
</gene>
<dbReference type="EMBL" id="JJPP01000091">
    <property type="protein sequence ID" value="KKG79011.1"/>
    <property type="molecule type" value="Genomic_DNA"/>
</dbReference>
<dbReference type="GeneID" id="1480369"/>
<sequence length="141" mass="16776">MTINPEELDVKVNIYLDSAKELENEESELEDNIEEDREYILTIRLDSNLRLSYKRLDILSEYAVLFSGIKDIIKRHCFAGEEETKSFLICDITRDIETIFDQKEIIDNKKKLKVSFFKQNIKIRLGESHYLMDNIRKYIGY</sequence>
<keyword evidence="1" id="KW-0175">Coiled coil</keyword>
<evidence type="ECO:0000313" key="4">
    <source>
        <dbReference type="Proteomes" id="UP000034424"/>
    </source>
</evidence>
<evidence type="ECO:0000256" key="1">
    <source>
        <dbReference type="SAM" id="Coils"/>
    </source>
</evidence>
<organism evidence="3 5">
    <name type="scientific">Methanosarcina mazei</name>
    <name type="common">Methanosarcina frisia</name>
    <dbReference type="NCBI Taxonomy" id="2209"/>
    <lineage>
        <taxon>Archaea</taxon>
        <taxon>Methanobacteriati</taxon>
        <taxon>Methanobacteriota</taxon>
        <taxon>Stenosarchaea group</taxon>
        <taxon>Methanomicrobia</taxon>
        <taxon>Methanosarcinales</taxon>
        <taxon>Methanosarcinaceae</taxon>
        <taxon>Methanosarcina</taxon>
    </lineage>
</organism>